<dbReference type="InterPro" id="IPR011856">
    <property type="entry name" value="tRNA_endonuc-like_dom_sf"/>
</dbReference>
<proteinExistence type="predicted"/>
<sequence length="117" mass="13288">MAETYWKAQENRIRKLLENSGWDARRQPGSGNLDHEALKGDVLATYGDTKIMVDHKSTRGEKSITLQRSDLLKLRDHAEAVDAFPVLSFGFKGKQDLYAVLPISTLLDILESREQWS</sequence>
<dbReference type="EMBL" id="LAZR01041118">
    <property type="protein sequence ID" value="KKL12794.1"/>
    <property type="molecule type" value="Genomic_DNA"/>
</dbReference>
<dbReference type="GO" id="GO:0003676">
    <property type="term" value="F:nucleic acid binding"/>
    <property type="evidence" value="ECO:0007669"/>
    <property type="project" value="InterPro"/>
</dbReference>
<dbReference type="Pfam" id="PF01870">
    <property type="entry name" value="Hjc"/>
    <property type="match status" value="1"/>
</dbReference>
<name>A0A0F9AT81_9ZZZZ</name>
<dbReference type="Gene3D" id="3.40.1350.10">
    <property type="match status" value="1"/>
</dbReference>
<protein>
    <recommendedName>
        <fullName evidence="3">Holliday junction resolvase</fullName>
    </recommendedName>
</protein>
<dbReference type="AlphaFoldDB" id="A0A0F9AT81"/>
<comment type="caution">
    <text evidence="2">The sequence shown here is derived from an EMBL/GenBank/DDBJ whole genome shotgun (WGS) entry which is preliminary data.</text>
</comment>
<organism evidence="2">
    <name type="scientific">marine sediment metagenome</name>
    <dbReference type="NCBI Taxonomy" id="412755"/>
    <lineage>
        <taxon>unclassified sequences</taxon>
        <taxon>metagenomes</taxon>
        <taxon>ecological metagenomes</taxon>
    </lineage>
</organism>
<dbReference type="GO" id="GO:0008821">
    <property type="term" value="F:crossover junction DNA endonuclease activity"/>
    <property type="evidence" value="ECO:0007669"/>
    <property type="project" value="UniProtKB-EC"/>
</dbReference>
<gene>
    <name evidence="2" type="ORF">LCGC14_2532210</name>
</gene>
<dbReference type="InterPro" id="IPR002732">
    <property type="entry name" value="Hjc"/>
</dbReference>
<evidence type="ECO:0000313" key="2">
    <source>
        <dbReference type="EMBL" id="KKL12794.1"/>
    </source>
</evidence>
<accession>A0A0F9AT81</accession>
<reference evidence="2" key="1">
    <citation type="journal article" date="2015" name="Nature">
        <title>Complex archaea that bridge the gap between prokaryotes and eukaryotes.</title>
        <authorList>
            <person name="Spang A."/>
            <person name="Saw J.H."/>
            <person name="Jorgensen S.L."/>
            <person name="Zaremba-Niedzwiedzka K."/>
            <person name="Martijn J."/>
            <person name="Lind A.E."/>
            <person name="van Eijk R."/>
            <person name="Schleper C."/>
            <person name="Guy L."/>
            <person name="Ettema T.J."/>
        </authorList>
    </citation>
    <scope>NUCLEOTIDE SEQUENCE</scope>
</reference>
<evidence type="ECO:0000256" key="1">
    <source>
        <dbReference type="ARBA" id="ARBA00029354"/>
    </source>
</evidence>
<dbReference type="InterPro" id="IPR011335">
    <property type="entry name" value="Restrct_endonuc-II-like"/>
</dbReference>
<dbReference type="SUPFAM" id="SSF52980">
    <property type="entry name" value="Restriction endonuclease-like"/>
    <property type="match status" value="1"/>
</dbReference>
<evidence type="ECO:0008006" key="3">
    <source>
        <dbReference type="Google" id="ProtNLM"/>
    </source>
</evidence>
<comment type="catalytic activity">
    <reaction evidence="1">
        <text>Endonucleolytic cleavage at a junction such as a reciprocal single-stranded crossover between two homologous DNA duplexes (Holliday junction).</text>
        <dbReference type="EC" id="3.1.21.10"/>
    </reaction>
</comment>